<protein>
    <submittedName>
        <fullName evidence="3">F5/8 type C domain-containing protein</fullName>
    </submittedName>
</protein>
<dbReference type="Proteomes" id="UP000198964">
    <property type="component" value="Unassembled WGS sequence"/>
</dbReference>
<feature type="domain" description="F5/8 type C" evidence="1">
    <location>
        <begin position="318"/>
        <end position="439"/>
    </location>
</feature>
<dbReference type="SUPFAM" id="SSF49785">
    <property type="entry name" value="Galactose-binding domain-like"/>
    <property type="match status" value="1"/>
</dbReference>
<reference evidence="3 4" key="1">
    <citation type="submission" date="2016-10" db="EMBL/GenBank/DDBJ databases">
        <authorList>
            <person name="de Groot N.N."/>
        </authorList>
    </citation>
    <scope>NUCLEOTIDE SEQUENCE [LARGE SCALE GENOMIC DNA]</scope>
    <source>
        <strain evidence="3 4">CGMCC 1.9156</strain>
    </source>
</reference>
<sequence>MRGNNIYLSMLLGLLVLITSCDDNKDEFLSDFDTIFYFLNSGEQNLTLYKTGENTDYAVTINKAGSDLGSAGTVSVAVLDDSQMALYNQENGTDYTALPETAFEFLSQTSMNFGSGEQYKVFEVQFKTDMIDGLGNDLNYVLPLSLSSTDSVNAEKQIVIINPEIEIPSVYFTKTGYVANLLSDKGEEQVALSLPLTMSATNKWEFNCTVEIDEALIDTYNQENNVSYTLLPAESYTLAGDGTVVFTAEDQTVNLDVNVDRTKLSYGNYILPLRLTECSKESFVIDQDKNTCLFGISYTPDASDLVAIDLTAEMLSSNAVEPSEGSLANLLDGDVNTYFHSAWSVYVPDAHYLQVDLTNSLSAFSFDFTGRATGGAGNPKVIDIYASTDGTTFEKVSTIMQENLPTGAAGAYASPVIVMPESKYIRFVVPQNMTGGSYFVFSEFSMKGL</sequence>
<dbReference type="EMBL" id="FONW01000006">
    <property type="protein sequence ID" value="SFF41611.1"/>
    <property type="molecule type" value="Genomic_DNA"/>
</dbReference>
<dbReference type="InterPro" id="IPR013728">
    <property type="entry name" value="BT_3987-like_N"/>
</dbReference>
<dbReference type="STRING" id="655355.SAMN05216283_10643"/>
<keyword evidence="4" id="KW-1185">Reference proteome</keyword>
<organism evidence="3 4">
    <name type="scientific">Sunxiuqinia elliptica</name>
    <dbReference type="NCBI Taxonomy" id="655355"/>
    <lineage>
        <taxon>Bacteria</taxon>
        <taxon>Pseudomonadati</taxon>
        <taxon>Bacteroidota</taxon>
        <taxon>Bacteroidia</taxon>
        <taxon>Marinilabiliales</taxon>
        <taxon>Prolixibacteraceae</taxon>
        <taxon>Sunxiuqinia</taxon>
    </lineage>
</organism>
<dbReference type="Pfam" id="PF08522">
    <property type="entry name" value="BT_3987-like_N"/>
    <property type="match status" value="2"/>
</dbReference>
<evidence type="ECO:0000313" key="4">
    <source>
        <dbReference type="Proteomes" id="UP000198964"/>
    </source>
</evidence>
<accession>A0A1I2IM53</accession>
<dbReference type="Gene3D" id="2.60.40.1740">
    <property type="entry name" value="hypothetical protein (bacova_03559)"/>
    <property type="match status" value="2"/>
</dbReference>
<proteinExistence type="predicted"/>
<feature type="domain" description="BT-3987-like N-terminal" evidence="2">
    <location>
        <begin position="36"/>
        <end position="151"/>
    </location>
</feature>
<evidence type="ECO:0000313" key="3">
    <source>
        <dbReference type="EMBL" id="SFF41611.1"/>
    </source>
</evidence>
<evidence type="ECO:0000259" key="2">
    <source>
        <dbReference type="Pfam" id="PF08522"/>
    </source>
</evidence>
<dbReference type="PROSITE" id="PS51257">
    <property type="entry name" value="PROKAR_LIPOPROTEIN"/>
    <property type="match status" value="1"/>
</dbReference>
<dbReference type="InterPro" id="IPR000421">
    <property type="entry name" value="FA58C"/>
</dbReference>
<dbReference type="InterPro" id="IPR008979">
    <property type="entry name" value="Galactose-bd-like_sf"/>
</dbReference>
<gene>
    <name evidence="3" type="ORF">SAMN05216283_10643</name>
</gene>
<dbReference type="Pfam" id="PF00754">
    <property type="entry name" value="F5_F8_type_C"/>
    <property type="match status" value="1"/>
</dbReference>
<dbReference type="AlphaFoldDB" id="A0A1I2IM53"/>
<dbReference type="Gene3D" id="2.60.120.260">
    <property type="entry name" value="Galactose-binding domain-like"/>
    <property type="match status" value="1"/>
</dbReference>
<feature type="domain" description="BT-3987-like N-terminal" evidence="2">
    <location>
        <begin position="170"/>
        <end position="279"/>
    </location>
</feature>
<evidence type="ECO:0000259" key="1">
    <source>
        <dbReference type="Pfam" id="PF00754"/>
    </source>
</evidence>
<name>A0A1I2IM53_9BACT</name>
<dbReference type="RefSeq" id="WP_093920179.1">
    <property type="nucleotide sequence ID" value="NZ_FONW01000006.1"/>
</dbReference>